<name>A0A2P2PA75_RHIMU</name>
<dbReference type="EMBL" id="GGEC01071118">
    <property type="protein sequence ID" value="MBX51602.1"/>
    <property type="molecule type" value="Transcribed_RNA"/>
</dbReference>
<accession>A0A2P2PA75</accession>
<protein>
    <submittedName>
        <fullName evidence="1">Uncharacterized protein</fullName>
    </submittedName>
</protein>
<evidence type="ECO:0000313" key="1">
    <source>
        <dbReference type="EMBL" id="MBX51602.1"/>
    </source>
</evidence>
<proteinExistence type="predicted"/>
<dbReference type="AlphaFoldDB" id="A0A2P2PA75"/>
<organism evidence="1">
    <name type="scientific">Rhizophora mucronata</name>
    <name type="common">Asiatic mangrove</name>
    <dbReference type="NCBI Taxonomy" id="61149"/>
    <lineage>
        <taxon>Eukaryota</taxon>
        <taxon>Viridiplantae</taxon>
        <taxon>Streptophyta</taxon>
        <taxon>Embryophyta</taxon>
        <taxon>Tracheophyta</taxon>
        <taxon>Spermatophyta</taxon>
        <taxon>Magnoliopsida</taxon>
        <taxon>eudicotyledons</taxon>
        <taxon>Gunneridae</taxon>
        <taxon>Pentapetalae</taxon>
        <taxon>rosids</taxon>
        <taxon>fabids</taxon>
        <taxon>Malpighiales</taxon>
        <taxon>Rhizophoraceae</taxon>
        <taxon>Rhizophora</taxon>
    </lineage>
</organism>
<sequence length="27" mass="3048">MSPKPKTSKLKACVSPRHKGMLKILMH</sequence>
<reference evidence="1" key="1">
    <citation type="submission" date="2018-02" db="EMBL/GenBank/DDBJ databases">
        <title>Rhizophora mucronata_Transcriptome.</title>
        <authorList>
            <person name="Meera S.P."/>
            <person name="Sreeshan A."/>
            <person name="Augustine A."/>
        </authorList>
    </citation>
    <scope>NUCLEOTIDE SEQUENCE</scope>
    <source>
        <tissue evidence="1">Leaf</tissue>
    </source>
</reference>